<dbReference type="Pfam" id="PF00690">
    <property type="entry name" value="Cation_ATPase_N"/>
    <property type="match status" value="1"/>
</dbReference>
<reference evidence="14 15" key="1">
    <citation type="submission" date="2020-05" db="EMBL/GenBank/DDBJ databases">
        <title>Complete genome sequence of Alicycliphilus denitrificans DP3.</title>
        <authorList>
            <person name="Chen X."/>
        </authorList>
    </citation>
    <scope>NUCLEOTIDE SEQUENCE [LARGE SCALE GENOMIC DNA]</scope>
    <source>
        <strain evidence="14 15">DP3</strain>
    </source>
</reference>
<evidence type="ECO:0000256" key="9">
    <source>
        <dbReference type="ARBA" id="ARBA00022967"/>
    </source>
</evidence>
<feature type="transmembrane region" description="Helical" evidence="12">
    <location>
        <begin position="67"/>
        <end position="85"/>
    </location>
</feature>
<dbReference type="SFLD" id="SFLDF00027">
    <property type="entry name" value="p-type_atpase"/>
    <property type="match status" value="1"/>
</dbReference>
<dbReference type="SUPFAM" id="SSF81665">
    <property type="entry name" value="Calcium ATPase, transmembrane domain M"/>
    <property type="match status" value="1"/>
</dbReference>
<dbReference type="Gene3D" id="3.40.1110.10">
    <property type="entry name" value="Calcium-transporting ATPase, cytoplasmic domain N"/>
    <property type="match status" value="1"/>
</dbReference>
<evidence type="ECO:0000313" key="14">
    <source>
        <dbReference type="EMBL" id="QKD44513.1"/>
    </source>
</evidence>
<dbReference type="GO" id="GO:0006883">
    <property type="term" value="P:intracellular sodium ion homeostasis"/>
    <property type="evidence" value="ECO:0007669"/>
    <property type="project" value="TreeGrafter"/>
</dbReference>
<organism evidence="14 15">
    <name type="scientific">Alicycliphilus denitrificans</name>
    <dbReference type="NCBI Taxonomy" id="179636"/>
    <lineage>
        <taxon>Bacteria</taxon>
        <taxon>Pseudomonadati</taxon>
        <taxon>Pseudomonadota</taxon>
        <taxon>Betaproteobacteria</taxon>
        <taxon>Burkholderiales</taxon>
        <taxon>Comamonadaceae</taxon>
        <taxon>Alicycliphilus</taxon>
    </lineage>
</organism>
<dbReference type="CDD" id="cd02080">
    <property type="entry name" value="P-type_ATPase_cation"/>
    <property type="match status" value="1"/>
</dbReference>
<dbReference type="GO" id="GO:0005391">
    <property type="term" value="F:P-type sodium:potassium-exchanging transporter activity"/>
    <property type="evidence" value="ECO:0007669"/>
    <property type="project" value="TreeGrafter"/>
</dbReference>
<dbReference type="SUPFAM" id="SSF81653">
    <property type="entry name" value="Calcium ATPase, transduction domain A"/>
    <property type="match status" value="1"/>
</dbReference>
<keyword evidence="5 12" id="KW-0812">Transmembrane</keyword>
<dbReference type="RefSeq" id="WP_168727920.1">
    <property type="nucleotide sequence ID" value="NZ_CP051298.1"/>
</dbReference>
<dbReference type="Gene3D" id="3.40.50.1000">
    <property type="entry name" value="HAD superfamily/HAD-like"/>
    <property type="match status" value="1"/>
</dbReference>
<dbReference type="InterPro" id="IPR018303">
    <property type="entry name" value="ATPase_P-typ_P_site"/>
</dbReference>
<dbReference type="InterPro" id="IPR006068">
    <property type="entry name" value="ATPase_P-typ_cation-transptr_C"/>
</dbReference>
<dbReference type="FunFam" id="3.40.50.1000:FF:000028">
    <property type="entry name" value="Calcium-transporting P-type ATPase, putative"/>
    <property type="match status" value="1"/>
</dbReference>
<dbReference type="SMART" id="SM00831">
    <property type="entry name" value="Cation_ATPase_N"/>
    <property type="match status" value="1"/>
</dbReference>
<keyword evidence="11 12" id="KW-0472">Membrane</keyword>
<evidence type="ECO:0000256" key="7">
    <source>
        <dbReference type="ARBA" id="ARBA00022840"/>
    </source>
</evidence>
<dbReference type="PRINTS" id="PR00119">
    <property type="entry name" value="CATATPASE"/>
</dbReference>
<dbReference type="GO" id="GO:0030007">
    <property type="term" value="P:intracellular potassium ion homeostasis"/>
    <property type="evidence" value="ECO:0007669"/>
    <property type="project" value="TreeGrafter"/>
</dbReference>
<dbReference type="GO" id="GO:0016887">
    <property type="term" value="F:ATP hydrolysis activity"/>
    <property type="evidence" value="ECO:0007669"/>
    <property type="project" value="InterPro"/>
</dbReference>
<dbReference type="InterPro" id="IPR004014">
    <property type="entry name" value="ATPase_P-typ_cation-transptr_N"/>
</dbReference>
<gene>
    <name evidence="14" type="ORF">HF896_13135</name>
</gene>
<dbReference type="Pfam" id="PF13246">
    <property type="entry name" value="Cation_ATPase"/>
    <property type="match status" value="1"/>
</dbReference>
<feature type="transmembrane region" description="Helical" evidence="12">
    <location>
        <begin position="812"/>
        <end position="829"/>
    </location>
</feature>
<proteinExistence type="inferred from homology"/>
<dbReference type="EMBL" id="CP051298">
    <property type="protein sequence ID" value="QKD44513.1"/>
    <property type="molecule type" value="Genomic_DNA"/>
</dbReference>
<keyword evidence="3" id="KW-1003">Cell membrane</keyword>
<dbReference type="PRINTS" id="PR00121">
    <property type="entry name" value="NAKATPASE"/>
</dbReference>
<dbReference type="InterPro" id="IPR001757">
    <property type="entry name" value="P_typ_ATPase"/>
</dbReference>
<keyword evidence="9" id="KW-1278">Translocase</keyword>
<feature type="transmembrane region" description="Helical" evidence="12">
    <location>
        <begin position="850"/>
        <end position="872"/>
    </location>
</feature>
<evidence type="ECO:0000256" key="12">
    <source>
        <dbReference type="SAM" id="Phobius"/>
    </source>
</evidence>
<dbReference type="SFLD" id="SFLDG00002">
    <property type="entry name" value="C1.7:_P-type_atpase_like"/>
    <property type="match status" value="1"/>
</dbReference>
<dbReference type="GO" id="GO:0036376">
    <property type="term" value="P:sodium ion export across plasma membrane"/>
    <property type="evidence" value="ECO:0007669"/>
    <property type="project" value="TreeGrafter"/>
</dbReference>
<evidence type="ECO:0000256" key="5">
    <source>
        <dbReference type="ARBA" id="ARBA00022692"/>
    </source>
</evidence>
<dbReference type="Pfam" id="PF00689">
    <property type="entry name" value="Cation_ATPase_C"/>
    <property type="match status" value="1"/>
</dbReference>
<dbReference type="GO" id="GO:1990573">
    <property type="term" value="P:potassium ion import across plasma membrane"/>
    <property type="evidence" value="ECO:0007669"/>
    <property type="project" value="TreeGrafter"/>
</dbReference>
<evidence type="ECO:0000256" key="11">
    <source>
        <dbReference type="ARBA" id="ARBA00023136"/>
    </source>
</evidence>
<dbReference type="AlphaFoldDB" id="A0A858ZUS6"/>
<feature type="transmembrane region" description="Helical" evidence="12">
    <location>
        <begin position="91"/>
        <end position="111"/>
    </location>
</feature>
<dbReference type="SUPFAM" id="SSF56784">
    <property type="entry name" value="HAD-like"/>
    <property type="match status" value="1"/>
</dbReference>
<dbReference type="NCBIfam" id="TIGR01494">
    <property type="entry name" value="ATPase_P-type"/>
    <property type="match status" value="2"/>
</dbReference>
<dbReference type="Pfam" id="PF00122">
    <property type="entry name" value="E1-E2_ATPase"/>
    <property type="match status" value="1"/>
</dbReference>
<comment type="similarity">
    <text evidence="2">Belongs to the cation transport ATPase (P-type) (TC 3.A.3) family. Type IIA subfamily.</text>
</comment>
<keyword evidence="4" id="KW-0597">Phosphoprotein</keyword>
<evidence type="ECO:0000259" key="13">
    <source>
        <dbReference type="SMART" id="SM00831"/>
    </source>
</evidence>
<dbReference type="InterPro" id="IPR023298">
    <property type="entry name" value="ATPase_P-typ_TM_dom_sf"/>
</dbReference>
<dbReference type="InterPro" id="IPR059000">
    <property type="entry name" value="ATPase_P-type_domA"/>
</dbReference>
<keyword evidence="7" id="KW-0067">ATP-binding</keyword>
<evidence type="ECO:0000256" key="4">
    <source>
        <dbReference type="ARBA" id="ARBA00022553"/>
    </source>
</evidence>
<protein>
    <submittedName>
        <fullName evidence="14">Cation-transporting P-type ATPase</fullName>
    </submittedName>
</protein>
<name>A0A858ZUS6_9BURK</name>
<evidence type="ECO:0000256" key="8">
    <source>
        <dbReference type="ARBA" id="ARBA00022842"/>
    </source>
</evidence>
<feature type="transmembrane region" description="Helical" evidence="12">
    <location>
        <begin position="780"/>
        <end position="800"/>
    </location>
</feature>
<dbReference type="GO" id="GO:0005886">
    <property type="term" value="C:plasma membrane"/>
    <property type="evidence" value="ECO:0007669"/>
    <property type="project" value="UniProtKB-SubCell"/>
</dbReference>
<dbReference type="InterPro" id="IPR008250">
    <property type="entry name" value="ATPase_P-typ_transduc_dom_A_sf"/>
</dbReference>
<dbReference type="GO" id="GO:0005524">
    <property type="term" value="F:ATP binding"/>
    <property type="evidence" value="ECO:0007669"/>
    <property type="project" value="UniProtKB-KW"/>
</dbReference>
<feature type="transmembrane region" description="Helical" evidence="12">
    <location>
        <begin position="736"/>
        <end position="759"/>
    </location>
</feature>
<dbReference type="Proteomes" id="UP000500755">
    <property type="component" value="Chromosome"/>
</dbReference>
<evidence type="ECO:0000256" key="3">
    <source>
        <dbReference type="ARBA" id="ARBA00022475"/>
    </source>
</evidence>
<feature type="transmembrane region" description="Helical" evidence="12">
    <location>
        <begin position="707"/>
        <end position="730"/>
    </location>
</feature>
<evidence type="ECO:0000256" key="10">
    <source>
        <dbReference type="ARBA" id="ARBA00022989"/>
    </source>
</evidence>
<feature type="transmembrane region" description="Helical" evidence="12">
    <location>
        <begin position="285"/>
        <end position="311"/>
    </location>
</feature>
<sequence length="918" mass="97179">MRSRMPTTTPTEHRDTPWHALPASAIAERLATDARYGLPHAETALRLARHGPNRLPAPPRRPAWRRLLAQFHNMLIYVMLASAAITGALGHWIDTGVLLGAVVINAVLGFVQEGKAESALDAIRRMLSPQATVLRGGERQLVAAEQLVPGDIVLLASGDKVPADLRILSAKSLRADEAVLTGESVPSDKSEAAVAEDAPLGDRHCMLYSGTLVAAGTAVGAVAATGTRTELGRIGALLAQAEPGTTPLLSQIARFSRWLAAAILLFVAVTFVIGVLWRGQAPSDMFMMAVALAASAIPEGLPAIMTITLALGVRRMAHHHAIIRHLPAVETLGSVTVICSDKTGTLTCNEMTVQRAVTADRVYEVTGSGYAPQGGFQVGGMNASPAADPVLQSMARVALLCNDSALNHGAEGWTLTGDPTEGALLAFALKAGLDGAATHAALPRIDAIPFESEHRFMATLHHDHAGHALILVKGAPERVLDMCSTQSALQHGEQGCAPLDHDYWRRAANDCAARALRVLAIAAKRVPAQQHALSWDDMEGGFTLLGILGSMDPPRPEAMAAVAECHAAGVRVKMITGDHGETARAIGAQLGIGLGRPALTGAEIELMDDSALREVVDSVHVFARASPEHKIRLVQALQARGEVVAMTGDGVNDAPALKRADVGVAMGRNGTEAAKDAAAMVLADDNFATLGAAVREGRGVYDNVRKFILFMLPTNGGEALVVFFAIAFALQLPLTAAQVLWINLVTSGTLGLALAFEPTESDVMRRPPRDPRESLLSGPFIWRVVMVSLLMAGASLGLFLWELSRGSSLETARTMAVCAVVAAEMFYLFNSRHILRSALTREGLLGNPQVLMAIAACALLQLAFVHAPWLQAVFGSTDLSPGEWLRVLLSGAVVFAAAELEKWAMRRSRSTPAADTAR</sequence>
<keyword evidence="10 12" id="KW-1133">Transmembrane helix</keyword>
<dbReference type="SFLD" id="SFLDS00003">
    <property type="entry name" value="Haloacid_Dehalogenase"/>
    <property type="match status" value="1"/>
</dbReference>
<dbReference type="PANTHER" id="PTHR43294:SF21">
    <property type="entry name" value="CATION TRANSPORTING ATPASE"/>
    <property type="match status" value="1"/>
</dbReference>
<dbReference type="InterPro" id="IPR023299">
    <property type="entry name" value="ATPase_P-typ_cyto_dom_N"/>
</dbReference>
<dbReference type="SUPFAM" id="SSF81660">
    <property type="entry name" value="Metal cation-transporting ATPase, ATP-binding domain N"/>
    <property type="match status" value="1"/>
</dbReference>
<evidence type="ECO:0000313" key="15">
    <source>
        <dbReference type="Proteomes" id="UP000500755"/>
    </source>
</evidence>
<dbReference type="PANTHER" id="PTHR43294">
    <property type="entry name" value="SODIUM/POTASSIUM-TRANSPORTING ATPASE SUBUNIT ALPHA"/>
    <property type="match status" value="1"/>
</dbReference>
<dbReference type="InterPro" id="IPR050510">
    <property type="entry name" value="Cation_transp_ATPase_P-type"/>
</dbReference>
<feature type="transmembrane region" description="Helical" evidence="12">
    <location>
        <begin position="258"/>
        <end position="279"/>
    </location>
</feature>
<evidence type="ECO:0000256" key="2">
    <source>
        <dbReference type="ARBA" id="ARBA00005675"/>
    </source>
</evidence>
<dbReference type="InterPro" id="IPR036412">
    <property type="entry name" value="HAD-like_sf"/>
</dbReference>
<dbReference type="FunFam" id="2.70.150.10:FF:000160">
    <property type="entry name" value="Sarcoplasmic/endoplasmic reticulum calcium ATPase 1"/>
    <property type="match status" value="1"/>
</dbReference>
<accession>A0A858ZUS6</accession>
<keyword evidence="8" id="KW-0460">Magnesium</keyword>
<evidence type="ECO:0000256" key="6">
    <source>
        <dbReference type="ARBA" id="ARBA00022741"/>
    </source>
</evidence>
<dbReference type="Gene3D" id="1.20.1110.10">
    <property type="entry name" value="Calcium-transporting ATPase, transmembrane domain"/>
    <property type="match status" value="1"/>
</dbReference>
<dbReference type="GO" id="GO:1902600">
    <property type="term" value="P:proton transmembrane transport"/>
    <property type="evidence" value="ECO:0007669"/>
    <property type="project" value="TreeGrafter"/>
</dbReference>
<dbReference type="Gene3D" id="2.70.150.10">
    <property type="entry name" value="Calcium-transporting ATPase, cytoplasmic transduction domain A"/>
    <property type="match status" value="1"/>
</dbReference>
<comment type="subcellular location">
    <subcellularLocation>
        <location evidence="1">Cell membrane</location>
        <topology evidence="1">Multi-pass membrane protein</topology>
    </subcellularLocation>
</comment>
<dbReference type="InterPro" id="IPR044492">
    <property type="entry name" value="P_typ_ATPase_HD_dom"/>
</dbReference>
<feature type="domain" description="Cation-transporting P-type ATPase N-terminal" evidence="13">
    <location>
        <begin position="17"/>
        <end position="91"/>
    </location>
</feature>
<dbReference type="InterPro" id="IPR023214">
    <property type="entry name" value="HAD_sf"/>
</dbReference>
<keyword evidence="6" id="KW-0547">Nucleotide-binding</keyword>
<evidence type="ECO:0000256" key="1">
    <source>
        <dbReference type="ARBA" id="ARBA00004651"/>
    </source>
</evidence>
<dbReference type="Pfam" id="PF08282">
    <property type="entry name" value="Hydrolase_3"/>
    <property type="match status" value="1"/>
</dbReference>
<dbReference type="PROSITE" id="PS00154">
    <property type="entry name" value="ATPASE_E1_E2"/>
    <property type="match status" value="1"/>
</dbReference>